<feature type="region of interest" description="Disordered" evidence="1">
    <location>
        <begin position="336"/>
        <end position="379"/>
    </location>
</feature>
<keyword evidence="2" id="KW-0732">Signal</keyword>
<feature type="compositionally biased region" description="Polar residues" evidence="1">
    <location>
        <begin position="369"/>
        <end position="379"/>
    </location>
</feature>
<evidence type="ECO:0000313" key="4">
    <source>
        <dbReference type="WBParaSite" id="jg7530"/>
    </source>
</evidence>
<proteinExistence type="predicted"/>
<accession>A0A915EMM1</accession>
<dbReference type="WBParaSite" id="jg7530">
    <property type="protein sequence ID" value="jg7530"/>
    <property type="gene ID" value="jg7530"/>
</dbReference>
<feature type="chain" id="PRO_5037525489" evidence="2">
    <location>
        <begin position="20"/>
        <end position="379"/>
    </location>
</feature>
<keyword evidence="3" id="KW-1185">Reference proteome</keyword>
<dbReference type="AlphaFoldDB" id="A0A915EMM1"/>
<dbReference type="Proteomes" id="UP000887574">
    <property type="component" value="Unplaced"/>
</dbReference>
<feature type="region of interest" description="Disordered" evidence="1">
    <location>
        <begin position="199"/>
        <end position="231"/>
    </location>
</feature>
<feature type="signal peptide" evidence="2">
    <location>
        <begin position="1"/>
        <end position="19"/>
    </location>
</feature>
<organism evidence="3 4">
    <name type="scientific">Ditylenchus dipsaci</name>
    <dbReference type="NCBI Taxonomy" id="166011"/>
    <lineage>
        <taxon>Eukaryota</taxon>
        <taxon>Metazoa</taxon>
        <taxon>Ecdysozoa</taxon>
        <taxon>Nematoda</taxon>
        <taxon>Chromadorea</taxon>
        <taxon>Rhabditida</taxon>
        <taxon>Tylenchina</taxon>
        <taxon>Tylenchomorpha</taxon>
        <taxon>Sphaerularioidea</taxon>
        <taxon>Anguinidae</taxon>
        <taxon>Anguininae</taxon>
        <taxon>Ditylenchus</taxon>
    </lineage>
</organism>
<evidence type="ECO:0000256" key="2">
    <source>
        <dbReference type="SAM" id="SignalP"/>
    </source>
</evidence>
<feature type="region of interest" description="Disordered" evidence="1">
    <location>
        <begin position="42"/>
        <end position="113"/>
    </location>
</feature>
<name>A0A915EMM1_9BILA</name>
<feature type="compositionally biased region" description="Pro residues" evidence="1">
    <location>
        <begin position="71"/>
        <end position="103"/>
    </location>
</feature>
<evidence type="ECO:0000256" key="1">
    <source>
        <dbReference type="SAM" id="MobiDB-lite"/>
    </source>
</evidence>
<reference evidence="4" key="1">
    <citation type="submission" date="2022-11" db="UniProtKB">
        <authorList>
            <consortium name="WormBaseParasite"/>
        </authorList>
    </citation>
    <scope>IDENTIFICATION</scope>
</reference>
<sequence>MRILFAIVAFFSILQIVSSQDPSQQAIDDALPQQKLEAAKALADITSSSPESEPAPGLAQGLQLAKNSPQAPSPPGSLPNGPPPPGGPFGPPPPGGPFGPPPNDNGVPPGFESVLPADIIQQLKNLHDNQTLSFPQKREEFDRILNSVPGETLAKLPFPPGFEALPTEIKNKIKEIHTNAQLSWNDKSKQIGQLIESLPPNQRQQLPGAPPAGFPGRRRSNFPPAPPPGFDKVLPKDVYEKLLVIHQDLVLSPKEKIQKIDAIIRSLDQNILDALPLPPADQRQLVKPPMPPVLNQLPKEVKDQIDAIFDNENLDEEQRHTEFWKLVDTLPPKQKASIHAELGDGQQPGGSVGAPFGDDENAGAPSLAVPNSAQSPPSN</sequence>
<evidence type="ECO:0000313" key="3">
    <source>
        <dbReference type="Proteomes" id="UP000887574"/>
    </source>
</evidence>
<protein>
    <submittedName>
        <fullName evidence="4">Uncharacterized protein</fullName>
    </submittedName>
</protein>